<gene>
    <name evidence="9" type="ORF">FHX80_114905</name>
</gene>
<dbReference type="InterPro" id="IPR017972">
    <property type="entry name" value="Cyt_P450_CS"/>
</dbReference>
<dbReference type="PROSITE" id="PS00086">
    <property type="entry name" value="CYTOCHROME_P450"/>
    <property type="match status" value="1"/>
</dbReference>
<evidence type="ECO:0000256" key="6">
    <source>
        <dbReference type="ARBA" id="ARBA00023004"/>
    </source>
</evidence>
<keyword evidence="5 8" id="KW-0560">Oxidoreductase</keyword>
<protein>
    <submittedName>
        <fullName evidence="9">Cytochrome P450</fullName>
    </submittedName>
</protein>
<evidence type="ECO:0000256" key="8">
    <source>
        <dbReference type="RuleBase" id="RU000461"/>
    </source>
</evidence>
<comment type="caution">
    <text evidence="9">The sequence shown here is derived from an EMBL/GenBank/DDBJ whole genome shotgun (WGS) entry which is preliminary data.</text>
</comment>
<dbReference type="SUPFAM" id="SSF48264">
    <property type="entry name" value="Cytochrome P450"/>
    <property type="match status" value="1"/>
</dbReference>
<evidence type="ECO:0000256" key="2">
    <source>
        <dbReference type="ARBA" id="ARBA00010617"/>
    </source>
</evidence>
<reference evidence="9 10" key="1">
    <citation type="submission" date="2019-06" db="EMBL/GenBank/DDBJ databases">
        <title>Sequencing the genomes of 1000 actinobacteria strains.</title>
        <authorList>
            <person name="Klenk H.-P."/>
        </authorList>
    </citation>
    <scope>NUCLEOTIDE SEQUENCE [LARGE SCALE GENOMIC DNA]</scope>
    <source>
        <strain evidence="9 10">DSM 42059</strain>
    </source>
</reference>
<dbReference type="GO" id="GO:0004497">
    <property type="term" value="F:monooxygenase activity"/>
    <property type="evidence" value="ECO:0007669"/>
    <property type="project" value="UniProtKB-KW"/>
</dbReference>
<evidence type="ECO:0000256" key="5">
    <source>
        <dbReference type="ARBA" id="ARBA00023002"/>
    </source>
</evidence>
<evidence type="ECO:0000256" key="4">
    <source>
        <dbReference type="ARBA" id="ARBA00022723"/>
    </source>
</evidence>
<dbReference type="Gene3D" id="1.10.630.10">
    <property type="entry name" value="Cytochrome P450"/>
    <property type="match status" value="1"/>
</dbReference>
<keyword evidence="3 8" id="KW-0349">Heme</keyword>
<evidence type="ECO:0000313" key="9">
    <source>
        <dbReference type="EMBL" id="TWG06410.1"/>
    </source>
</evidence>
<comment type="similarity">
    <text evidence="2 8">Belongs to the cytochrome P450 family.</text>
</comment>
<dbReference type="InterPro" id="IPR001128">
    <property type="entry name" value="Cyt_P450"/>
</dbReference>
<dbReference type="PANTHER" id="PTHR46696:SF5">
    <property type="entry name" value="CYTOCHROME P450 BJ-1"/>
    <property type="match status" value="1"/>
</dbReference>
<keyword evidence="4 8" id="KW-0479">Metal-binding</keyword>
<keyword evidence="7 8" id="KW-0503">Monooxygenase</keyword>
<dbReference type="AlphaFoldDB" id="A0A561V474"/>
<name>A0A561V474_9ACTN</name>
<evidence type="ECO:0000256" key="1">
    <source>
        <dbReference type="ARBA" id="ARBA00001971"/>
    </source>
</evidence>
<accession>A0A561V474</accession>
<dbReference type="GO" id="GO:0020037">
    <property type="term" value="F:heme binding"/>
    <property type="evidence" value="ECO:0007669"/>
    <property type="project" value="InterPro"/>
</dbReference>
<proteinExistence type="inferred from homology"/>
<organism evidence="9 10">
    <name type="scientific">Streptomyces brevispora</name>
    <dbReference type="NCBI Taxonomy" id="887462"/>
    <lineage>
        <taxon>Bacteria</taxon>
        <taxon>Bacillati</taxon>
        <taxon>Actinomycetota</taxon>
        <taxon>Actinomycetes</taxon>
        <taxon>Kitasatosporales</taxon>
        <taxon>Streptomycetaceae</taxon>
        <taxon>Streptomyces</taxon>
    </lineage>
</organism>
<dbReference type="GO" id="GO:0005506">
    <property type="term" value="F:iron ion binding"/>
    <property type="evidence" value="ECO:0007669"/>
    <property type="project" value="InterPro"/>
</dbReference>
<evidence type="ECO:0000256" key="7">
    <source>
        <dbReference type="ARBA" id="ARBA00023033"/>
    </source>
</evidence>
<keyword evidence="6 8" id="KW-0408">Iron</keyword>
<dbReference type="InterPro" id="IPR002397">
    <property type="entry name" value="Cyt_P450_B"/>
</dbReference>
<dbReference type="GO" id="GO:0016705">
    <property type="term" value="F:oxidoreductase activity, acting on paired donors, with incorporation or reduction of molecular oxygen"/>
    <property type="evidence" value="ECO:0007669"/>
    <property type="project" value="InterPro"/>
</dbReference>
<dbReference type="Proteomes" id="UP000318186">
    <property type="component" value="Unassembled WGS sequence"/>
</dbReference>
<dbReference type="Pfam" id="PF00067">
    <property type="entry name" value="p450"/>
    <property type="match status" value="1"/>
</dbReference>
<comment type="cofactor">
    <cofactor evidence="1">
        <name>heme</name>
        <dbReference type="ChEBI" id="CHEBI:30413"/>
    </cofactor>
</comment>
<dbReference type="PRINTS" id="PR00359">
    <property type="entry name" value="BP450"/>
</dbReference>
<dbReference type="EMBL" id="VIWW01000001">
    <property type="protein sequence ID" value="TWG06410.1"/>
    <property type="molecule type" value="Genomic_DNA"/>
</dbReference>
<evidence type="ECO:0000256" key="3">
    <source>
        <dbReference type="ARBA" id="ARBA00022617"/>
    </source>
</evidence>
<dbReference type="InterPro" id="IPR036396">
    <property type="entry name" value="Cyt_P450_sf"/>
</dbReference>
<evidence type="ECO:0000313" key="10">
    <source>
        <dbReference type="Proteomes" id="UP000318186"/>
    </source>
</evidence>
<sequence>MTAVTPMNATATFDPFSPDAGTHQGGALDGHALVQGDYGTAVLGYDLASKVLRDKRFQNSALRLMEEFGITAGPVHDFRARSIIMLEGDPHLRLRVPLARFMSPVTVRNTRDVLRWIVESINADLDDSAPVDFYRGVAQRIPSLVYCHLAGAPASDAPQVQSLSERTLSLLTRDRSLTPVIVEAYDELFAYLAGLIARKRAEGLGDDMLSYLISLGDEGKLTEQEVLTEATSMLEASSVNTAHQVGLVVWTLLRDREAWQRIVADPELIPAAVVESLRLFPRTGVVSKIAVEDVELEGTVIPEGSDVHVAVWSANRDPERFERPEEFDLDRERNQPLTFSTGSHNCLGQGLAKAEMEEVVRHLAEHYPDARVVEDATRIGQAGGRWLVDRLTIHLKP</sequence>
<dbReference type="PANTHER" id="PTHR46696">
    <property type="entry name" value="P450, PUTATIVE (EUROFUNG)-RELATED"/>
    <property type="match status" value="1"/>
</dbReference>